<keyword evidence="2" id="KW-1185">Reference proteome</keyword>
<comment type="caution">
    <text evidence="1">The sequence shown here is derived from an EMBL/GenBank/DDBJ whole genome shotgun (WGS) entry which is preliminary data.</text>
</comment>
<evidence type="ECO:0000313" key="2">
    <source>
        <dbReference type="Proteomes" id="UP000789570"/>
    </source>
</evidence>
<protein>
    <submittedName>
        <fullName evidence="1">4879_t:CDS:1</fullName>
    </submittedName>
</protein>
<accession>A0A9N9IX87</accession>
<reference evidence="1" key="1">
    <citation type="submission" date="2021-06" db="EMBL/GenBank/DDBJ databases">
        <authorList>
            <person name="Kallberg Y."/>
            <person name="Tangrot J."/>
            <person name="Rosling A."/>
        </authorList>
    </citation>
    <scope>NUCLEOTIDE SEQUENCE</scope>
    <source>
        <strain evidence="1">UK204</strain>
    </source>
</reference>
<evidence type="ECO:0000313" key="1">
    <source>
        <dbReference type="EMBL" id="CAG8753896.1"/>
    </source>
</evidence>
<proteinExistence type="predicted"/>
<dbReference type="Gene3D" id="3.40.50.1820">
    <property type="entry name" value="alpha/beta hydrolase"/>
    <property type="match status" value="1"/>
</dbReference>
<feature type="non-terminal residue" evidence="1">
    <location>
        <position position="174"/>
    </location>
</feature>
<dbReference type="AlphaFoldDB" id="A0A9N9IX87"/>
<sequence length="174" mass="19652">MALGLAVRDAGLPSCAGIVGWSPLFDLTHSMPSTISDKCEETDFVSITSFRHATSQVAGDGERLRDESIYLAHRCNEPTKYKGPHYNAGKFEKSPFQTPTNITFDLYEEMPHVFQLFDSHICSVMSVKRTIEFINRVVETNEPLPPSSFNRINCKGEINPLNENDKEVLQWKNI</sequence>
<dbReference type="EMBL" id="CAJVPQ010019408">
    <property type="protein sequence ID" value="CAG8753896.1"/>
    <property type="molecule type" value="Genomic_DNA"/>
</dbReference>
<gene>
    <name evidence="1" type="ORF">FCALED_LOCUS16478</name>
</gene>
<dbReference type="OrthoDB" id="408631at2759"/>
<name>A0A9N9IX87_9GLOM</name>
<dbReference type="Proteomes" id="UP000789570">
    <property type="component" value="Unassembled WGS sequence"/>
</dbReference>
<dbReference type="InterPro" id="IPR029058">
    <property type="entry name" value="AB_hydrolase_fold"/>
</dbReference>
<organism evidence="1 2">
    <name type="scientific">Funneliformis caledonium</name>
    <dbReference type="NCBI Taxonomy" id="1117310"/>
    <lineage>
        <taxon>Eukaryota</taxon>
        <taxon>Fungi</taxon>
        <taxon>Fungi incertae sedis</taxon>
        <taxon>Mucoromycota</taxon>
        <taxon>Glomeromycotina</taxon>
        <taxon>Glomeromycetes</taxon>
        <taxon>Glomerales</taxon>
        <taxon>Glomeraceae</taxon>
        <taxon>Funneliformis</taxon>
    </lineage>
</organism>